<keyword evidence="3" id="KW-1185">Reference proteome</keyword>
<name>K0TNQ9_THAOC</name>
<feature type="region of interest" description="Disordered" evidence="1">
    <location>
        <begin position="142"/>
        <end position="167"/>
    </location>
</feature>
<organism evidence="2 3">
    <name type="scientific">Thalassiosira oceanica</name>
    <name type="common">Marine diatom</name>
    <dbReference type="NCBI Taxonomy" id="159749"/>
    <lineage>
        <taxon>Eukaryota</taxon>
        <taxon>Sar</taxon>
        <taxon>Stramenopiles</taxon>
        <taxon>Ochrophyta</taxon>
        <taxon>Bacillariophyta</taxon>
        <taxon>Coscinodiscophyceae</taxon>
        <taxon>Thalassiosirophycidae</taxon>
        <taxon>Thalassiosirales</taxon>
        <taxon>Thalassiosiraceae</taxon>
        <taxon>Thalassiosira</taxon>
    </lineage>
</organism>
<proteinExistence type="predicted"/>
<evidence type="ECO:0000256" key="1">
    <source>
        <dbReference type="SAM" id="MobiDB-lite"/>
    </source>
</evidence>
<comment type="caution">
    <text evidence="2">The sequence shown here is derived from an EMBL/GenBank/DDBJ whole genome shotgun (WGS) entry which is preliminary data.</text>
</comment>
<evidence type="ECO:0000313" key="3">
    <source>
        <dbReference type="Proteomes" id="UP000266841"/>
    </source>
</evidence>
<feature type="region of interest" description="Disordered" evidence="1">
    <location>
        <begin position="59"/>
        <end position="118"/>
    </location>
</feature>
<dbReference type="EMBL" id="AGNL01004270">
    <property type="protein sequence ID" value="EJK73707.1"/>
    <property type="molecule type" value="Genomic_DNA"/>
</dbReference>
<gene>
    <name evidence="2" type="ORF">THAOC_04655</name>
</gene>
<evidence type="ECO:0000313" key="2">
    <source>
        <dbReference type="EMBL" id="EJK73707.1"/>
    </source>
</evidence>
<dbReference type="Proteomes" id="UP000266841">
    <property type="component" value="Unassembled WGS sequence"/>
</dbReference>
<protein>
    <submittedName>
        <fullName evidence="2">Uncharacterized protein</fullName>
    </submittedName>
</protein>
<reference evidence="2 3" key="1">
    <citation type="journal article" date="2012" name="Genome Biol.">
        <title>Genome and low-iron response of an oceanic diatom adapted to chronic iron limitation.</title>
        <authorList>
            <person name="Lommer M."/>
            <person name="Specht M."/>
            <person name="Roy A.S."/>
            <person name="Kraemer L."/>
            <person name="Andreson R."/>
            <person name="Gutowska M.A."/>
            <person name="Wolf J."/>
            <person name="Bergner S.V."/>
            <person name="Schilhabel M.B."/>
            <person name="Klostermeier U.C."/>
            <person name="Beiko R.G."/>
            <person name="Rosenstiel P."/>
            <person name="Hippler M."/>
            <person name="Laroche J."/>
        </authorList>
    </citation>
    <scope>NUCLEOTIDE SEQUENCE [LARGE SCALE GENOMIC DNA]</scope>
    <source>
        <strain evidence="2 3">CCMP1005</strain>
    </source>
</reference>
<sequence length="167" mass="17575">MSRTATLRWPLALPDPHSPFPTFPARSLWLGTVARLVPASLDGATLLFGRVPPSRCYGAGGRSGPAEGDAEGSAIPLRQTRGGAASESREHGPHRGYTCATGAPGAKSDMSPNLAQSETIGATRSTFCNPERAQCAVPSGASRACQLEGRQSPAQRLLTSREKERSY</sequence>
<accession>K0TNQ9</accession>
<dbReference type="AlphaFoldDB" id="K0TNQ9"/>